<dbReference type="SUPFAM" id="SSF158472">
    <property type="entry name" value="HAMP domain-like"/>
    <property type="match status" value="1"/>
</dbReference>
<dbReference type="SUPFAM" id="SSF55874">
    <property type="entry name" value="ATPase domain of HSP90 chaperone/DNA topoisomerase II/histidine kinase"/>
    <property type="match status" value="1"/>
</dbReference>
<dbReference type="Pfam" id="PF02518">
    <property type="entry name" value="HATPase_c"/>
    <property type="match status" value="1"/>
</dbReference>
<evidence type="ECO:0000256" key="7">
    <source>
        <dbReference type="ARBA" id="ARBA00022692"/>
    </source>
</evidence>
<keyword evidence="11 16" id="KW-1133">Transmembrane helix</keyword>
<dbReference type="SMART" id="SM00065">
    <property type="entry name" value="GAF"/>
    <property type="match status" value="1"/>
</dbReference>
<reference evidence="18" key="1">
    <citation type="submission" date="2023-03" db="EMBL/GenBank/DDBJ databases">
        <title>Chitinimonas shenzhenensis gen. nov., sp. nov., a novel member of family Burkholderiaceae isolated from activated sludge collected in Shen Zhen, China.</title>
        <authorList>
            <person name="Wang X."/>
        </authorList>
    </citation>
    <scope>NUCLEOTIDE SEQUENCE</scope>
    <source>
        <strain evidence="18">DQS-5</strain>
    </source>
</reference>
<comment type="caution">
    <text evidence="18">The sequence shown here is derived from an EMBL/GenBank/DDBJ whole genome shotgun (WGS) entry which is preliminary data.</text>
</comment>
<feature type="coiled-coil region" evidence="15">
    <location>
        <begin position="236"/>
        <end position="263"/>
    </location>
</feature>
<evidence type="ECO:0000256" key="4">
    <source>
        <dbReference type="ARBA" id="ARBA00022519"/>
    </source>
</evidence>
<keyword evidence="5" id="KW-0597">Phosphoprotein</keyword>
<dbReference type="InterPro" id="IPR042295">
    <property type="entry name" value="NarX-like_N_sf"/>
</dbReference>
<dbReference type="PANTHER" id="PTHR24421">
    <property type="entry name" value="NITRATE/NITRITE SENSOR PROTEIN NARX-RELATED"/>
    <property type="match status" value="1"/>
</dbReference>
<evidence type="ECO:0000256" key="14">
    <source>
        <dbReference type="PIRNR" id="PIRNR003167"/>
    </source>
</evidence>
<dbReference type="Gene3D" id="1.20.5.1930">
    <property type="match status" value="1"/>
</dbReference>
<evidence type="ECO:0000256" key="2">
    <source>
        <dbReference type="ARBA" id="ARBA00004429"/>
    </source>
</evidence>
<evidence type="ECO:0000313" key="19">
    <source>
        <dbReference type="Proteomes" id="UP001172778"/>
    </source>
</evidence>
<evidence type="ECO:0000313" key="18">
    <source>
        <dbReference type="EMBL" id="MDK2125687.1"/>
    </source>
</evidence>
<dbReference type="PIRSF" id="PIRSF003167">
    <property type="entry name" value="STHK_NarX/NarQ"/>
    <property type="match status" value="1"/>
</dbReference>
<dbReference type="Proteomes" id="UP001172778">
    <property type="component" value="Unassembled WGS sequence"/>
</dbReference>
<dbReference type="Pfam" id="PF13185">
    <property type="entry name" value="GAF_2"/>
    <property type="match status" value="1"/>
</dbReference>
<dbReference type="RefSeq" id="WP_284101996.1">
    <property type="nucleotide sequence ID" value="NZ_JARRAF010000022.1"/>
</dbReference>
<keyword evidence="10 14" id="KW-0067">ATP-binding</keyword>
<keyword evidence="3 14" id="KW-1003">Cell membrane</keyword>
<dbReference type="Gene3D" id="6.10.340.10">
    <property type="match status" value="1"/>
</dbReference>
<dbReference type="SMART" id="SM00387">
    <property type="entry name" value="HATPase_c"/>
    <property type="match status" value="1"/>
</dbReference>
<feature type="transmembrane region" description="Helical" evidence="16">
    <location>
        <begin position="180"/>
        <end position="201"/>
    </location>
</feature>
<keyword evidence="7 16" id="KW-0812">Transmembrane</keyword>
<evidence type="ECO:0000256" key="8">
    <source>
        <dbReference type="ARBA" id="ARBA00022741"/>
    </source>
</evidence>
<dbReference type="InterPro" id="IPR029095">
    <property type="entry name" value="NarX-like_N"/>
</dbReference>
<dbReference type="EC" id="2.7.13.3" evidence="14"/>
<comment type="catalytic activity">
    <reaction evidence="1 14">
        <text>ATP + protein L-histidine = ADP + protein N-phospho-L-histidine.</text>
        <dbReference type="EC" id="2.7.13.3"/>
    </reaction>
</comment>
<sequence>MNFAPLLAQLPQRHRLGTRIVAALAGALLFGLTMILGTLWLSWALEGAAAAINDTGSLRMRSVRLGLWLQQPTPDWQAIQRQTADFQRTLNELRRGDPQRPLRLPESHEVFRQFDKVSQLWSGQLSPALTGAIQHPGQHASYAARYLRDLPAFVEEANHLVTLIEAENARDTTLLRLSQLALAALAIAGTVTLIYLLYGWVIHPVEALRNGIGKMASHDFDARVPVESRDEFGELAEGFNEMAERLQSSYSTLEQRVVDKTAQLASQNRDLTTLYEITAYLSQPGDLETRCHGFLKRLMARFGADGGSVRIRDPKQDNLHMVIHEGLSKELVEAEHCLNAGDCLCGAAAQSGVSIIRDFRNMPRSMQNYRCEQDGFASIAIFHIMNASELLGSYNLHFRQPRAFEESEQRLLDTLGRQLGVAIENRRLLARTRELAVAEERNLMAQGLHDSIAQGLNFLNLQVQMLQDSLKRNAHAEMVEGVELLKAGVKESYEDVRELLLNFRMKLKDGDLLAAIRMACEKFTRQTSIPVRLNADDSGPPLPPEQQLQVLFIVQEALSNIRKHASASEVVLTYCNNRDFSIAIADNGRGFDPNAKRGDQHVGLSIMRERAERLSALLQLKSQPNLGTEIALFLPSRDRIAA</sequence>
<dbReference type="InterPro" id="IPR036890">
    <property type="entry name" value="HATPase_C_sf"/>
</dbReference>
<evidence type="ECO:0000256" key="10">
    <source>
        <dbReference type="ARBA" id="ARBA00022840"/>
    </source>
</evidence>
<keyword evidence="4 14" id="KW-0997">Cell inner membrane</keyword>
<dbReference type="Gene3D" id="3.30.450.40">
    <property type="match status" value="1"/>
</dbReference>
<feature type="transmembrane region" description="Helical" evidence="16">
    <location>
        <begin position="20"/>
        <end position="41"/>
    </location>
</feature>
<organism evidence="18 19">
    <name type="scientific">Parachitinimonas caeni</name>
    <dbReference type="NCBI Taxonomy" id="3031301"/>
    <lineage>
        <taxon>Bacteria</taxon>
        <taxon>Pseudomonadati</taxon>
        <taxon>Pseudomonadota</taxon>
        <taxon>Betaproteobacteria</taxon>
        <taxon>Neisseriales</taxon>
        <taxon>Chitinibacteraceae</taxon>
        <taxon>Parachitinimonas</taxon>
    </lineage>
</organism>
<feature type="domain" description="HAMP" evidence="17">
    <location>
        <begin position="199"/>
        <end position="251"/>
    </location>
</feature>
<evidence type="ECO:0000256" key="9">
    <source>
        <dbReference type="ARBA" id="ARBA00022777"/>
    </source>
</evidence>
<evidence type="ECO:0000256" key="16">
    <source>
        <dbReference type="SAM" id="Phobius"/>
    </source>
</evidence>
<dbReference type="InterPro" id="IPR003018">
    <property type="entry name" value="GAF"/>
</dbReference>
<keyword evidence="9 14" id="KW-0418">Kinase</keyword>
<dbReference type="InterPro" id="IPR011712">
    <property type="entry name" value="Sig_transdc_His_kin_sub3_dim/P"/>
</dbReference>
<dbReference type="SUPFAM" id="SSF55781">
    <property type="entry name" value="GAF domain-like"/>
    <property type="match status" value="1"/>
</dbReference>
<evidence type="ECO:0000256" key="11">
    <source>
        <dbReference type="ARBA" id="ARBA00022989"/>
    </source>
</evidence>
<evidence type="ECO:0000256" key="5">
    <source>
        <dbReference type="ARBA" id="ARBA00022553"/>
    </source>
</evidence>
<evidence type="ECO:0000256" key="1">
    <source>
        <dbReference type="ARBA" id="ARBA00000085"/>
    </source>
</evidence>
<dbReference type="InterPro" id="IPR016380">
    <property type="entry name" value="Sig_transdc_His_kin_NarX/NarQ"/>
</dbReference>
<evidence type="ECO:0000259" key="17">
    <source>
        <dbReference type="PROSITE" id="PS50885"/>
    </source>
</evidence>
<dbReference type="InterPro" id="IPR029016">
    <property type="entry name" value="GAF-like_dom_sf"/>
</dbReference>
<evidence type="ECO:0000256" key="15">
    <source>
        <dbReference type="SAM" id="Coils"/>
    </source>
</evidence>
<dbReference type="Gene3D" id="1.20.120.960">
    <property type="entry name" value="Histidine kinase NarX, sensor domain"/>
    <property type="match status" value="1"/>
</dbReference>
<name>A0ABT7E048_9NEIS</name>
<dbReference type="Pfam" id="PF00672">
    <property type="entry name" value="HAMP"/>
    <property type="match status" value="1"/>
</dbReference>
<gene>
    <name evidence="18" type="ORF">PZA18_16655</name>
</gene>
<dbReference type="CDD" id="cd16917">
    <property type="entry name" value="HATPase_UhpB-NarQ-NarX-like"/>
    <property type="match status" value="1"/>
</dbReference>
<evidence type="ECO:0000256" key="13">
    <source>
        <dbReference type="ARBA" id="ARBA00023136"/>
    </source>
</evidence>
<dbReference type="Pfam" id="PF07730">
    <property type="entry name" value="HisKA_3"/>
    <property type="match status" value="1"/>
</dbReference>
<proteinExistence type="predicted"/>
<dbReference type="Gene3D" id="3.30.565.10">
    <property type="entry name" value="Histidine kinase-like ATPase, C-terminal domain"/>
    <property type="match status" value="1"/>
</dbReference>
<dbReference type="InterPro" id="IPR003660">
    <property type="entry name" value="HAMP_dom"/>
</dbReference>
<keyword evidence="15" id="KW-0175">Coiled coil</keyword>
<keyword evidence="12 14" id="KW-0902">Two-component regulatory system</keyword>
<keyword evidence="13 14" id="KW-0472">Membrane</keyword>
<dbReference type="InterPro" id="IPR003594">
    <property type="entry name" value="HATPase_dom"/>
</dbReference>
<dbReference type="EMBL" id="JARRAF010000022">
    <property type="protein sequence ID" value="MDK2125687.1"/>
    <property type="molecule type" value="Genomic_DNA"/>
</dbReference>
<evidence type="ECO:0000256" key="12">
    <source>
        <dbReference type="ARBA" id="ARBA00023012"/>
    </source>
</evidence>
<evidence type="ECO:0000256" key="6">
    <source>
        <dbReference type="ARBA" id="ARBA00022679"/>
    </source>
</evidence>
<protein>
    <recommendedName>
        <fullName evidence="14">Sensor protein</fullName>
        <ecNumber evidence="14">2.7.13.3</ecNumber>
    </recommendedName>
</protein>
<dbReference type="SMART" id="SM00304">
    <property type="entry name" value="HAMP"/>
    <property type="match status" value="1"/>
</dbReference>
<dbReference type="PROSITE" id="PS50885">
    <property type="entry name" value="HAMP"/>
    <property type="match status" value="1"/>
</dbReference>
<keyword evidence="19" id="KW-1185">Reference proteome</keyword>
<comment type="subcellular location">
    <subcellularLocation>
        <location evidence="2">Cell inner membrane</location>
        <topology evidence="2">Multi-pass membrane protein</topology>
    </subcellularLocation>
</comment>
<keyword evidence="8 14" id="KW-0547">Nucleotide-binding</keyword>
<accession>A0ABT7E048</accession>
<dbReference type="InterPro" id="IPR050482">
    <property type="entry name" value="Sensor_HK_TwoCompSys"/>
</dbReference>
<dbReference type="CDD" id="cd06225">
    <property type="entry name" value="HAMP"/>
    <property type="match status" value="1"/>
</dbReference>
<dbReference type="PANTHER" id="PTHR24421:SF10">
    <property type="entry name" value="NITRATE_NITRITE SENSOR PROTEIN NARQ"/>
    <property type="match status" value="1"/>
</dbReference>
<keyword evidence="6 14" id="KW-0808">Transferase</keyword>
<dbReference type="Pfam" id="PF13675">
    <property type="entry name" value="PilJ"/>
    <property type="match status" value="1"/>
</dbReference>
<evidence type="ECO:0000256" key="3">
    <source>
        <dbReference type="ARBA" id="ARBA00022475"/>
    </source>
</evidence>